<accession>A0ACB9DTK4</accession>
<proteinExistence type="predicted"/>
<dbReference type="EMBL" id="CM042012">
    <property type="protein sequence ID" value="KAI3749910.1"/>
    <property type="molecule type" value="Genomic_DNA"/>
</dbReference>
<reference evidence="2" key="1">
    <citation type="journal article" date="2022" name="Mol. Ecol. Resour.">
        <title>The genomes of chicory, endive, great burdock and yacon provide insights into Asteraceae palaeo-polyploidization history and plant inulin production.</title>
        <authorList>
            <person name="Fan W."/>
            <person name="Wang S."/>
            <person name="Wang H."/>
            <person name="Wang A."/>
            <person name="Jiang F."/>
            <person name="Liu H."/>
            <person name="Zhao H."/>
            <person name="Xu D."/>
            <person name="Zhang Y."/>
        </authorList>
    </citation>
    <scope>NUCLEOTIDE SEQUENCE [LARGE SCALE GENOMIC DNA]</scope>
    <source>
        <strain evidence="2">cv. Punajuju</strain>
    </source>
</reference>
<evidence type="ECO:0000313" key="1">
    <source>
        <dbReference type="EMBL" id="KAI3749910.1"/>
    </source>
</evidence>
<organism evidence="1 2">
    <name type="scientific">Cichorium intybus</name>
    <name type="common">Chicory</name>
    <dbReference type="NCBI Taxonomy" id="13427"/>
    <lineage>
        <taxon>Eukaryota</taxon>
        <taxon>Viridiplantae</taxon>
        <taxon>Streptophyta</taxon>
        <taxon>Embryophyta</taxon>
        <taxon>Tracheophyta</taxon>
        <taxon>Spermatophyta</taxon>
        <taxon>Magnoliopsida</taxon>
        <taxon>eudicotyledons</taxon>
        <taxon>Gunneridae</taxon>
        <taxon>Pentapetalae</taxon>
        <taxon>asterids</taxon>
        <taxon>campanulids</taxon>
        <taxon>Asterales</taxon>
        <taxon>Asteraceae</taxon>
        <taxon>Cichorioideae</taxon>
        <taxon>Cichorieae</taxon>
        <taxon>Cichoriinae</taxon>
        <taxon>Cichorium</taxon>
    </lineage>
</organism>
<dbReference type="Proteomes" id="UP001055811">
    <property type="component" value="Linkage Group LG04"/>
</dbReference>
<keyword evidence="2" id="KW-1185">Reference proteome</keyword>
<name>A0ACB9DTK4_CICIN</name>
<evidence type="ECO:0000313" key="2">
    <source>
        <dbReference type="Proteomes" id="UP001055811"/>
    </source>
</evidence>
<reference evidence="1 2" key="2">
    <citation type="journal article" date="2022" name="Mol. Ecol. Resour.">
        <title>The genomes of chicory, endive, great burdock and yacon provide insights into Asteraceae paleo-polyploidization history and plant inulin production.</title>
        <authorList>
            <person name="Fan W."/>
            <person name="Wang S."/>
            <person name="Wang H."/>
            <person name="Wang A."/>
            <person name="Jiang F."/>
            <person name="Liu H."/>
            <person name="Zhao H."/>
            <person name="Xu D."/>
            <person name="Zhang Y."/>
        </authorList>
    </citation>
    <scope>NUCLEOTIDE SEQUENCE [LARGE SCALE GENOMIC DNA]</scope>
    <source>
        <strain evidence="2">cv. Punajuju</strain>
        <tissue evidence="1">Leaves</tissue>
    </source>
</reference>
<protein>
    <submittedName>
        <fullName evidence="1">Uncharacterized protein</fullName>
    </submittedName>
</protein>
<comment type="caution">
    <text evidence="1">The sequence shown here is derived from an EMBL/GenBank/DDBJ whole genome shotgun (WGS) entry which is preliminary data.</text>
</comment>
<sequence>MLTMPGSIAAVFIESGSCRQRGCVLDGSSLFFFNIWICFWVGERNKQEKEEPDAKRSKPDGDGSTSWHTKPNARFK</sequence>
<gene>
    <name evidence="1" type="ORF">L2E82_20530</name>
</gene>